<name>X0S274_9ZZZZ</name>
<keyword evidence="1" id="KW-0808">Transferase</keyword>
<organism evidence="4">
    <name type="scientific">marine sediment metagenome</name>
    <dbReference type="NCBI Taxonomy" id="412755"/>
    <lineage>
        <taxon>unclassified sequences</taxon>
        <taxon>metagenomes</taxon>
        <taxon>ecological metagenomes</taxon>
    </lineage>
</organism>
<proteinExistence type="predicted"/>
<dbReference type="EMBL" id="BARS01001308">
    <property type="protein sequence ID" value="GAF70022.1"/>
    <property type="molecule type" value="Genomic_DNA"/>
</dbReference>
<keyword evidence="2" id="KW-0418">Kinase</keyword>
<evidence type="ECO:0000259" key="3">
    <source>
        <dbReference type="Pfam" id="PF00294"/>
    </source>
</evidence>
<dbReference type="PANTHER" id="PTHR10584:SF166">
    <property type="entry name" value="RIBOKINASE"/>
    <property type="match status" value="1"/>
</dbReference>
<evidence type="ECO:0000313" key="4">
    <source>
        <dbReference type="EMBL" id="GAF70022.1"/>
    </source>
</evidence>
<dbReference type="AlphaFoldDB" id="X0S274"/>
<gene>
    <name evidence="4" type="ORF">S01H1_02643</name>
</gene>
<dbReference type="GO" id="GO:0016301">
    <property type="term" value="F:kinase activity"/>
    <property type="evidence" value="ECO:0007669"/>
    <property type="project" value="UniProtKB-KW"/>
</dbReference>
<evidence type="ECO:0000256" key="1">
    <source>
        <dbReference type="ARBA" id="ARBA00022679"/>
    </source>
</evidence>
<dbReference type="PANTHER" id="PTHR10584">
    <property type="entry name" value="SUGAR KINASE"/>
    <property type="match status" value="1"/>
</dbReference>
<dbReference type="Gene3D" id="3.40.1190.20">
    <property type="match status" value="1"/>
</dbReference>
<sequence length="301" mass="32507">EQVERILDDREAVVNREGFFPGGSAANTIYGLAKLGVSTGFIGAVGDDAEGKIMLEDFQKVGVDTDQITVKPKAKTGLALCLSDKLNFRSIYVTPGANSLLTMDDLDLDYINQAEMLHVSSFVDDSQFKVLLELMDKLDLSVKVSFSPGALYATKGLKALSPILARTYVLFVNQNELQQLTGRDVNDGAEGCLKQGCRTVVVTLGKGASYKTVMATSYIRNAENEYLVKPSNKNIVSALDTIGAGDAFATGFLYGLLKGKGLEECGRLGDIVARFSITKVGAREGLPTLSELAQRHRELYS</sequence>
<dbReference type="InterPro" id="IPR029056">
    <property type="entry name" value="Ribokinase-like"/>
</dbReference>
<comment type="caution">
    <text evidence="4">The sequence shown here is derived from an EMBL/GenBank/DDBJ whole genome shotgun (WGS) entry which is preliminary data.</text>
</comment>
<feature type="non-terminal residue" evidence="4">
    <location>
        <position position="301"/>
    </location>
</feature>
<protein>
    <recommendedName>
        <fullName evidence="3">Carbohydrate kinase PfkB domain-containing protein</fullName>
    </recommendedName>
</protein>
<dbReference type="InterPro" id="IPR002139">
    <property type="entry name" value="Ribo/fructo_kinase"/>
</dbReference>
<dbReference type="SUPFAM" id="SSF53613">
    <property type="entry name" value="Ribokinase-like"/>
    <property type="match status" value="1"/>
</dbReference>
<accession>X0S274</accession>
<feature type="domain" description="Carbohydrate kinase PfkB" evidence="3">
    <location>
        <begin position="13"/>
        <end position="288"/>
    </location>
</feature>
<dbReference type="GO" id="GO:0006796">
    <property type="term" value="P:phosphate-containing compound metabolic process"/>
    <property type="evidence" value="ECO:0007669"/>
    <property type="project" value="UniProtKB-ARBA"/>
</dbReference>
<feature type="non-terminal residue" evidence="4">
    <location>
        <position position="1"/>
    </location>
</feature>
<dbReference type="PRINTS" id="PR00990">
    <property type="entry name" value="RIBOKINASE"/>
</dbReference>
<dbReference type="Pfam" id="PF00294">
    <property type="entry name" value="PfkB"/>
    <property type="match status" value="1"/>
</dbReference>
<reference evidence="4" key="1">
    <citation type="journal article" date="2014" name="Front. Microbiol.">
        <title>High frequency of phylogenetically diverse reductive dehalogenase-homologous genes in deep subseafloor sedimentary metagenomes.</title>
        <authorList>
            <person name="Kawai M."/>
            <person name="Futagami T."/>
            <person name="Toyoda A."/>
            <person name="Takaki Y."/>
            <person name="Nishi S."/>
            <person name="Hori S."/>
            <person name="Arai W."/>
            <person name="Tsubouchi T."/>
            <person name="Morono Y."/>
            <person name="Uchiyama I."/>
            <person name="Ito T."/>
            <person name="Fujiyama A."/>
            <person name="Inagaki F."/>
            <person name="Takami H."/>
        </authorList>
    </citation>
    <scope>NUCLEOTIDE SEQUENCE</scope>
    <source>
        <strain evidence="4">Expedition CK06-06</strain>
    </source>
</reference>
<dbReference type="InterPro" id="IPR011611">
    <property type="entry name" value="PfkB_dom"/>
</dbReference>
<evidence type="ECO:0000256" key="2">
    <source>
        <dbReference type="ARBA" id="ARBA00022777"/>
    </source>
</evidence>